<protein>
    <recommendedName>
        <fullName evidence="13">Cytosol non-specific dipeptidase</fullName>
        <ecNumber evidence="10">3.4.13.18</ecNumber>
    </recommendedName>
    <alternativeName>
        <fullName evidence="16">Aminoacyl-histidine dipeptidase</fullName>
    </alternativeName>
    <alternativeName>
        <fullName evidence="15">Beta-alanyl-histidine dipeptidase</fullName>
    </alternativeName>
    <alternativeName>
        <fullName evidence="14">Carnosinase</fullName>
    </alternativeName>
    <alternativeName>
        <fullName evidence="11">Peptidase D</fullName>
    </alternativeName>
    <alternativeName>
        <fullName evidence="17">Xaa-His dipeptidase</fullName>
    </alternativeName>
</protein>
<dbReference type="Pfam" id="PF01546">
    <property type="entry name" value="Peptidase_M20"/>
    <property type="match status" value="1"/>
</dbReference>
<dbReference type="CDD" id="cd03890">
    <property type="entry name" value="M20_pepD"/>
    <property type="match status" value="1"/>
</dbReference>
<dbReference type="NCBIfam" id="TIGR01893">
    <property type="entry name" value="aa-his-dipept"/>
    <property type="match status" value="1"/>
</dbReference>
<gene>
    <name evidence="19" type="ORF">E0W69_004320</name>
</gene>
<evidence type="ECO:0000256" key="10">
    <source>
        <dbReference type="ARBA" id="ARBA00038976"/>
    </source>
</evidence>
<dbReference type="Gene3D" id="3.40.630.10">
    <property type="entry name" value="Zn peptidases"/>
    <property type="match status" value="2"/>
</dbReference>
<evidence type="ECO:0000259" key="18">
    <source>
        <dbReference type="Pfam" id="PF07687"/>
    </source>
</evidence>
<dbReference type="InterPro" id="IPR001160">
    <property type="entry name" value="Peptidase_M20C"/>
</dbReference>
<evidence type="ECO:0000256" key="1">
    <source>
        <dbReference type="ARBA" id="ARBA00001941"/>
    </source>
</evidence>
<evidence type="ECO:0000256" key="2">
    <source>
        <dbReference type="ARBA" id="ARBA00001947"/>
    </source>
</evidence>
<dbReference type="PIRSF" id="PIRSF016599">
    <property type="entry name" value="Xaa-His_dipept"/>
    <property type="match status" value="1"/>
</dbReference>
<dbReference type="Pfam" id="PF07687">
    <property type="entry name" value="M20_dimer"/>
    <property type="match status" value="1"/>
</dbReference>
<dbReference type="FunFam" id="3.40.630.10:FF:000015">
    <property type="entry name" value="Aminoacyl-histidine dipeptidase PepD"/>
    <property type="match status" value="1"/>
</dbReference>
<dbReference type="GO" id="GO:0005829">
    <property type="term" value="C:cytosol"/>
    <property type="evidence" value="ECO:0007669"/>
    <property type="project" value="TreeGrafter"/>
</dbReference>
<evidence type="ECO:0000256" key="9">
    <source>
        <dbReference type="ARBA" id="ARBA00036421"/>
    </source>
</evidence>
<name>A0A5P2G1E4_9BACT</name>
<evidence type="ECO:0000256" key="14">
    <source>
        <dbReference type="ARBA" id="ARBA00075285"/>
    </source>
</evidence>
<evidence type="ECO:0000256" key="17">
    <source>
        <dbReference type="ARBA" id="ARBA00078074"/>
    </source>
</evidence>
<evidence type="ECO:0000256" key="3">
    <source>
        <dbReference type="ARBA" id="ARBA00022670"/>
    </source>
</evidence>
<comment type="cofactor">
    <cofactor evidence="2">
        <name>Zn(2+)</name>
        <dbReference type="ChEBI" id="CHEBI:29105"/>
    </cofactor>
</comment>
<dbReference type="PANTHER" id="PTHR43501">
    <property type="entry name" value="CYTOSOL NON-SPECIFIC DIPEPTIDASE"/>
    <property type="match status" value="1"/>
</dbReference>
<evidence type="ECO:0000256" key="6">
    <source>
        <dbReference type="ARBA" id="ARBA00022833"/>
    </source>
</evidence>
<comment type="catalytic activity">
    <reaction evidence="9">
        <text>Hydrolysis of dipeptides, preferentially hydrophobic dipeptides including prolyl amino acids.</text>
        <dbReference type="EC" id="3.4.13.18"/>
    </reaction>
</comment>
<keyword evidence="4" id="KW-0479">Metal-binding</keyword>
<keyword evidence="5" id="KW-0378">Hydrolase</keyword>
<evidence type="ECO:0000256" key="5">
    <source>
        <dbReference type="ARBA" id="ARBA00022801"/>
    </source>
</evidence>
<dbReference type="EC" id="3.4.13.18" evidence="10"/>
<keyword evidence="3" id="KW-0645">Protease</keyword>
<evidence type="ECO:0000313" key="20">
    <source>
        <dbReference type="Proteomes" id="UP000292424"/>
    </source>
</evidence>
<sequence>MEVRELAPKVLWNHFSDLNAVPRPSKKEERVRQFLLDFGNSLGLKTTHDAIGNVVIKKTATTGFEDRPTVVLQGHMDMVHQKNNDTVFDFDKEGIKMYVDGDWVKAHGTTLGADNGIGVAAIMSILSSKDIAHPAIEALITVDEETGMTGAMQIDSSILQGKILLNLDTEDERELTVGCAGGIDLTTEYAYQQENILPESQFFQINVKGLKGGHSGAEINLGRANANKLMNRLLFQLWKKIPFQLVEINGGSLRNAIPRESISTVAVKCNDVNAFKTEITSFLTTIQNEFKAVEKSLTIVVESTQIDNVKAVAPEDLKKILQSIYADPNGVYRMSPEIEGFVETSSNLARVIVKDGNFHTESLLRSGVESTKYDIVNAIQSNFENIGATVSLSGDYPGWEPNPNSPLVHFMEKTYKEVFQNEPQVQACHAGLECGLLGAKFEGMQMISFGPNLLSPHSPDERVQISSVQRFYDFLLHILKEIPADLDK</sequence>
<dbReference type="PRINTS" id="PR00934">
    <property type="entry name" value="XHISDIPTASE"/>
</dbReference>
<evidence type="ECO:0000313" key="19">
    <source>
        <dbReference type="EMBL" id="QES87919.1"/>
    </source>
</evidence>
<dbReference type="PANTHER" id="PTHR43501:SF1">
    <property type="entry name" value="CYTOSOL NON-SPECIFIC DIPEPTIDASE"/>
    <property type="match status" value="1"/>
</dbReference>
<dbReference type="GO" id="GO:0006508">
    <property type="term" value="P:proteolysis"/>
    <property type="evidence" value="ECO:0007669"/>
    <property type="project" value="UniProtKB-KW"/>
</dbReference>
<feature type="domain" description="Peptidase M20 dimerisation" evidence="18">
    <location>
        <begin position="207"/>
        <end position="291"/>
    </location>
</feature>
<keyword evidence="8" id="KW-0170">Cobalt</keyword>
<dbReference type="OrthoDB" id="9773892at2"/>
<comment type="cofactor">
    <cofactor evidence="1">
        <name>Co(2+)</name>
        <dbReference type="ChEBI" id="CHEBI:48828"/>
    </cofactor>
</comment>
<keyword evidence="6" id="KW-0862">Zinc</keyword>
<proteinExistence type="inferred from homology"/>
<evidence type="ECO:0000256" key="15">
    <source>
        <dbReference type="ARBA" id="ARBA00076004"/>
    </source>
</evidence>
<comment type="similarity">
    <text evidence="12">Belongs to the peptidase M20C family.</text>
</comment>
<evidence type="ECO:0000256" key="8">
    <source>
        <dbReference type="ARBA" id="ARBA00023285"/>
    </source>
</evidence>
<keyword evidence="20" id="KW-1185">Reference proteome</keyword>
<dbReference type="InterPro" id="IPR002933">
    <property type="entry name" value="Peptidase_M20"/>
</dbReference>
<dbReference type="EMBL" id="CP044016">
    <property type="protein sequence ID" value="QES87919.1"/>
    <property type="molecule type" value="Genomic_DNA"/>
</dbReference>
<dbReference type="GO" id="GO:0046872">
    <property type="term" value="F:metal ion binding"/>
    <property type="evidence" value="ECO:0007669"/>
    <property type="project" value="UniProtKB-KW"/>
</dbReference>
<evidence type="ECO:0000256" key="13">
    <source>
        <dbReference type="ARBA" id="ARBA00071271"/>
    </source>
</evidence>
<dbReference type="GO" id="GO:0070573">
    <property type="term" value="F:metallodipeptidase activity"/>
    <property type="evidence" value="ECO:0007669"/>
    <property type="project" value="TreeGrafter"/>
</dbReference>
<evidence type="ECO:0000256" key="12">
    <source>
        <dbReference type="ARBA" id="ARBA00061423"/>
    </source>
</evidence>
<dbReference type="Proteomes" id="UP000292424">
    <property type="component" value="Chromosome"/>
</dbReference>
<organism evidence="19 20">
    <name type="scientific">Rhizosphaericola mali</name>
    <dbReference type="NCBI Taxonomy" id="2545455"/>
    <lineage>
        <taxon>Bacteria</taxon>
        <taxon>Pseudomonadati</taxon>
        <taxon>Bacteroidota</taxon>
        <taxon>Chitinophagia</taxon>
        <taxon>Chitinophagales</taxon>
        <taxon>Chitinophagaceae</taxon>
        <taxon>Rhizosphaericola</taxon>
    </lineage>
</organism>
<dbReference type="KEGG" id="arac:E0W69_004320"/>
<dbReference type="AlphaFoldDB" id="A0A5P2G1E4"/>
<dbReference type="FunFam" id="3.40.630.10:FF:000018">
    <property type="entry name" value="Aminoacyl-histidine dipeptidase PepD"/>
    <property type="match status" value="1"/>
</dbReference>
<dbReference type="InterPro" id="IPR011650">
    <property type="entry name" value="Peptidase_M20_dimer"/>
</dbReference>
<evidence type="ECO:0000256" key="11">
    <source>
        <dbReference type="ARBA" id="ARBA00044252"/>
    </source>
</evidence>
<reference evidence="19 20" key="1">
    <citation type="submission" date="2019-09" db="EMBL/GenBank/DDBJ databases">
        <title>Complete genome sequence of Arachidicoccus sp. B3-10 isolated from apple orchard soil.</title>
        <authorList>
            <person name="Kim H.S."/>
            <person name="Han K.-I."/>
            <person name="Suh M.K."/>
            <person name="Lee K.C."/>
            <person name="Eom M.K."/>
            <person name="Kim J.-S."/>
            <person name="Kang S.W."/>
            <person name="Sin Y."/>
            <person name="Lee J.-S."/>
        </authorList>
    </citation>
    <scope>NUCLEOTIDE SEQUENCE [LARGE SCALE GENOMIC DNA]</scope>
    <source>
        <strain evidence="19 20">B3-10</strain>
    </source>
</reference>
<evidence type="ECO:0000256" key="7">
    <source>
        <dbReference type="ARBA" id="ARBA00023049"/>
    </source>
</evidence>
<accession>A0A5P2G1E4</accession>
<keyword evidence="7" id="KW-0482">Metalloprotease</keyword>
<evidence type="ECO:0000256" key="4">
    <source>
        <dbReference type="ARBA" id="ARBA00022723"/>
    </source>
</evidence>
<dbReference type="RefSeq" id="WP_131328806.1">
    <property type="nucleotide sequence ID" value="NZ_CP044016.1"/>
</dbReference>
<evidence type="ECO:0000256" key="16">
    <source>
        <dbReference type="ARBA" id="ARBA00077688"/>
    </source>
</evidence>
<dbReference type="SUPFAM" id="SSF53187">
    <property type="entry name" value="Zn-dependent exopeptidases"/>
    <property type="match status" value="1"/>
</dbReference>